<feature type="transmembrane region" description="Helical" evidence="1">
    <location>
        <begin position="12"/>
        <end position="33"/>
    </location>
</feature>
<dbReference type="Gene3D" id="3.40.30.10">
    <property type="entry name" value="Glutaredoxin"/>
    <property type="match status" value="1"/>
</dbReference>
<comment type="caution">
    <text evidence="2">The sequence shown here is derived from an EMBL/GenBank/DDBJ whole genome shotgun (WGS) entry which is preliminary data.</text>
</comment>
<proteinExistence type="predicted"/>
<gene>
    <name evidence="2" type="ORF">CVU83_01295</name>
</gene>
<organism evidence="2 3">
    <name type="scientific">Candidatus Falkowbacteria bacterium HGW-Falkowbacteria-2</name>
    <dbReference type="NCBI Taxonomy" id="2013769"/>
    <lineage>
        <taxon>Bacteria</taxon>
        <taxon>Candidatus Falkowiibacteriota</taxon>
    </lineage>
</organism>
<accession>A0A2N2E1R7</accession>
<dbReference type="AlphaFoldDB" id="A0A2N2E1R7"/>
<evidence type="ECO:0000313" key="3">
    <source>
        <dbReference type="Proteomes" id="UP000233325"/>
    </source>
</evidence>
<name>A0A2N2E1R7_9BACT</name>
<keyword evidence="1" id="KW-0472">Membrane</keyword>
<dbReference type="SUPFAM" id="SSF52833">
    <property type="entry name" value="Thioredoxin-like"/>
    <property type="match status" value="1"/>
</dbReference>
<protein>
    <recommendedName>
        <fullName evidence="4">Thioredoxin-like fold domain-containing protein</fullName>
    </recommendedName>
</protein>
<reference evidence="2 3" key="1">
    <citation type="journal article" date="2017" name="ISME J.">
        <title>Potential for microbial H2 and metal transformations associated with novel bacteria and archaea in deep terrestrial subsurface sediments.</title>
        <authorList>
            <person name="Hernsdorf A.W."/>
            <person name="Amano Y."/>
            <person name="Miyakawa K."/>
            <person name="Ise K."/>
            <person name="Suzuki Y."/>
            <person name="Anantharaman K."/>
            <person name="Probst A."/>
            <person name="Burstein D."/>
            <person name="Thomas B.C."/>
            <person name="Banfield J.F."/>
        </authorList>
    </citation>
    <scope>NUCLEOTIDE SEQUENCE [LARGE SCALE GENOMIC DNA]</scope>
    <source>
        <strain evidence="2">HGW-Falkowbacteria-2</strain>
    </source>
</reference>
<dbReference type="EMBL" id="PHAH01000013">
    <property type="protein sequence ID" value="PKM88648.1"/>
    <property type="molecule type" value="Genomic_DNA"/>
</dbReference>
<evidence type="ECO:0000313" key="2">
    <source>
        <dbReference type="EMBL" id="PKM88648.1"/>
    </source>
</evidence>
<dbReference type="InterPro" id="IPR036249">
    <property type="entry name" value="Thioredoxin-like_sf"/>
</dbReference>
<evidence type="ECO:0000256" key="1">
    <source>
        <dbReference type="SAM" id="Phobius"/>
    </source>
</evidence>
<evidence type="ECO:0008006" key="4">
    <source>
        <dbReference type="Google" id="ProtNLM"/>
    </source>
</evidence>
<sequence length="332" mass="36189">MFKRFFQNKRAIGTGLIVLAVVVAAAVFLFGPWSKGNLSIEEASTKSESFINDFLMPSGSKATVSEVTEEYGLYKMIIDIGSESPVESYVTKDGRLFFPQAIDMDEMIGEQSPTDGTPAASAAADLNIPKNDKPVVELFVMSYCPYGTQIEKGMLPVLETLGDKIDFKLKFVDYIMHDKEEIDENLVQYCIQKEQPKQLVSYLQCFLADGDTDGCLSVKGMDKGKVESCVAATDKKFSISDNYTKKVDYRGQFPGFNVDKEDNEKYGVGGSPTLVINGLDVSSGRDSATLLATICSAFEEAPAECEAQLNSQSPTPGFGFDYNAASTDASCN</sequence>
<dbReference type="Proteomes" id="UP000233325">
    <property type="component" value="Unassembled WGS sequence"/>
</dbReference>
<keyword evidence="1" id="KW-0812">Transmembrane</keyword>
<keyword evidence="1" id="KW-1133">Transmembrane helix</keyword>